<reference evidence="2" key="2">
    <citation type="submission" date="2020-09" db="EMBL/GenBank/DDBJ databases">
        <authorList>
            <person name="Sun Q."/>
            <person name="Ohkuma M."/>
        </authorList>
    </citation>
    <scope>NUCLEOTIDE SEQUENCE</scope>
    <source>
        <strain evidence="2">JCM 3091</strain>
    </source>
</reference>
<feature type="region of interest" description="Disordered" evidence="1">
    <location>
        <begin position="148"/>
        <end position="179"/>
    </location>
</feature>
<keyword evidence="3" id="KW-1185">Reference proteome</keyword>
<organism evidence="2 3">
    <name type="scientific">Pilimelia terevasa</name>
    <dbReference type="NCBI Taxonomy" id="53372"/>
    <lineage>
        <taxon>Bacteria</taxon>
        <taxon>Bacillati</taxon>
        <taxon>Actinomycetota</taxon>
        <taxon>Actinomycetes</taxon>
        <taxon>Micromonosporales</taxon>
        <taxon>Micromonosporaceae</taxon>
        <taxon>Pilimelia</taxon>
    </lineage>
</organism>
<feature type="compositionally biased region" description="Basic and acidic residues" evidence="1">
    <location>
        <begin position="148"/>
        <end position="168"/>
    </location>
</feature>
<dbReference type="RefSeq" id="WP_189113271.1">
    <property type="nucleotide sequence ID" value="NZ_BMQC01000003.1"/>
</dbReference>
<protein>
    <submittedName>
        <fullName evidence="2">Uncharacterized protein</fullName>
    </submittedName>
</protein>
<dbReference type="AlphaFoldDB" id="A0A8J3FFU8"/>
<reference evidence="2" key="1">
    <citation type="journal article" date="2014" name="Int. J. Syst. Evol. Microbiol.">
        <title>Complete genome sequence of Corynebacterium casei LMG S-19264T (=DSM 44701T), isolated from a smear-ripened cheese.</title>
        <authorList>
            <consortium name="US DOE Joint Genome Institute (JGI-PGF)"/>
            <person name="Walter F."/>
            <person name="Albersmeier A."/>
            <person name="Kalinowski J."/>
            <person name="Ruckert C."/>
        </authorList>
    </citation>
    <scope>NUCLEOTIDE SEQUENCE</scope>
    <source>
        <strain evidence="2">JCM 3091</strain>
    </source>
</reference>
<evidence type="ECO:0000313" key="3">
    <source>
        <dbReference type="Proteomes" id="UP000662200"/>
    </source>
</evidence>
<dbReference type="EMBL" id="BMQC01000003">
    <property type="protein sequence ID" value="GGK21924.1"/>
    <property type="molecule type" value="Genomic_DNA"/>
</dbReference>
<comment type="caution">
    <text evidence="2">The sequence shown here is derived from an EMBL/GenBank/DDBJ whole genome shotgun (WGS) entry which is preliminary data.</text>
</comment>
<evidence type="ECO:0000313" key="2">
    <source>
        <dbReference type="EMBL" id="GGK21924.1"/>
    </source>
</evidence>
<accession>A0A8J3FFU8</accession>
<proteinExistence type="predicted"/>
<dbReference type="Proteomes" id="UP000662200">
    <property type="component" value="Unassembled WGS sequence"/>
</dbReference>
<name>A0A8J3FFU8_9ACTN</name>
<evidence type="ECO:0000256" key="1">
    <source>
        <dbReference type="SAM" id="MobiDB-lite"/>
    </source>
</evidence>
<sequence>MDERCVFTAVNFIWTGAVTGMTPARLFWILDGATGGAFHAADLRLADRHVSYCRSGPGGGLIRVPPGQAARWRTAADVLLDELRVCGDAWDRVRRRQRQPHWRLPFLRTRLTVRLRHADGAYRRRVTAATRAYQPSYTAVARAVAQERGRQSALHEERERADPADRWENFAWTPHPDGD</sequence>
<gene>
    <name evidence="2" type="ORF">GCM10010124_13030</name>
</gene>